<keyword evidence="1" id="KW-0732">Signal</keyword>
<dbReference type="EMBL" id="JAUSVS010000002">
    <property type="protein sequence ID" value="MDQ0464160.1"/>
    <property type="molecule type" value="Genomic_DNA"/>
</dbReference>
<keyword evidence="3" id="KW-1185">Reference proteome</keyword>
<evidence type="ECO:0000256" key="1">
    <source>
        <dbReference type="SAM" id="SignalP"/>
    </source>
</evidence>
<accession>A0ABU0IRX0</accession>
<feature type="signal peptide" evidence="1">
    <location>
        <begin position="1"/>
        <end position="23"/>
    </location>
</feature>
<comment type="caution">
    <text evidence="2">The sequence shown here is derived from an EMBL/GenBank/DDBJ whole genome shotgun (WGS) entry which is preliminary data.</text>
</comment>
<evidence type="ECO:0008006" key="4">
    <source>
        <dbReference type="Google" id="ProtNLM"/>
    </source>
</evidence>
<dbReference type="RefSeq" id="WP_307348599.1">
    <property type="nucleotide sequence ID" value="NZ_JAUSVS010000002.1"/>
</dbReference>
<sequence length="187" mass="20071">MRRKLLAIAAVILLAACAQPKGALYKVPIAEARQTLLATGLPPLVFGSDEPMWEVQDAGSDVIWIVKRDRAELFRYIAHLSEEEGGATRVSVELKGAESGPAGNVAQRLAEKPEIRDMYLVAIKEQVAAALERRPFEMARLYPALTKASLASIGSLQASADAAAAASEAQDRANIEKAYADEAAGRR</sequence>
<name>A0ABU0IRX0_9CAUL</name>
<dbReference type="Proteomes" id="UP001228905">
    <property type="component" value="Unassembled WGS sequence"/>
</dbReference>
<reference evidence="2 3" key="1">
    <citation type="submission" date="2023-07" db="EMBL/GenBank/DDBJ databases">
        <title>Genomic Encyclopedia of Type Strains, Phase IV (KMG-IV): sequencing the most valuable type-strain genomes for metagenomic binning, comparative biology and taxonomic classification.</title>
        <authorList>
            <person name="Goeker M."/>
        </authorList>
    </citation>
    <scope>NUCLEOTIDE SEQUENCE [LARGE SCALE GENOMIC DNA]</scope>
    <source>
        <strain evidence="2 3">DSM 18695</strain>
    </source>
</reference>
<evidence type="ECO:0000313" key="3">
    <source>
        <dbReference type="Proteomes" id="UP001228905"/>
    </source>
</evidence>
<feature type="chain" id="PRO_5045095172" description="Lipoprotein" evidence="1">
    <location>
        <begin position="24"/>
        <end position="187"/>
    </location>
</feature>
<dbReference type="PROSITE" id="PS51257">
    <property type="entry name" value="PROKAR_LIPOPROTEIN"/>
    <property type="match status" value="1"/>
</dbReference>
<protein>
    <recommendedName>
        <fullName evidence="4">Lipoprotein</fullName>
    </recommendedName>
</protein>
<organism evidence="2 3">
    <name type="scientific">Caulobacter ginsengisoli</name>
    <dbReference type="NCBI Taxonomy" id="400775"/>
    <lineage>
        <taxon>Bacteria</taxon>
        <taxon>Pseudomonadati</taxon>
        <taxon>Pseudomonadota</taxon>
        <taxon>Alphaproteobacteria</taxon>
        <taxon>Caulobacterales</taxon>
        <taxon>Caulobacteraceae</taxon>
        <taxon>Caulobacter</taxon>
    </lineage>
</organism>
<proteinExistence type="predicted"/>
<evidence type="ECO:0000313" key="2">
    <source>
        <dbReference type="EMBL" id="MDQ0464160.1"/>
    </source>
</evidence>
<gene>
    <name evidence="2" type="ORF">QO010_001931</name>
</gene>